<protein>
    <submittedName>
        <fullName evidence="1">Uncharacterized protein</fullName>
    </submittedName>
</protein>
<comment type="caution">
    <text evidence="1">The sequence shown here is derived from an EMBL/GenBank/DDBJ whole genome shotgun (WGS) entry which is preliminary data.</text>
</comment>
<evidence type="ECO:0000313" key="1">
    <source>
        <dbReference type="EMBL" id="TDN50430.1"/>
    </source>
</evidence>
<gene>
    <name evidence="1" type="ORF">C7389_109124</name>
</gene>
<sequence length="131" mass="13294">MILGRNYRFAINNQAGVAVAVTLQARRWRFDATGALEWDAEAEVLNASGIASSATAWTTGAGIDNSGGKWLGADLELVVTPSASASGSVTLQIEHSTDGGGTWPTAGGGVVLGGATFSASAVAQTKSIRLE</sequence>
<dbReference type="EMBL" id="SNVV01000009">
    <property type="protein sequence ID" value="TDN50430.1"/>
    <property type="molecule type" value="Genomic_DNA"/>
</dbReference>
<reference evidence="1 2" key="1">
    <citation type="submission" date="2019-03" db="EMBL/GenBank/DDBJ databases">
        <title>Genomic Encyclopedia of Type Strains, Phase IV (KMG-IV): sequencing the most valuable type-strain genomes for metagenomic binning, comparative biology and taxonomic classification.</title>
        <authorList>
            <person name="Goeker M."/>
        </authorList>
    </citation>
    <scope>NUCLEOTIDE SEQUENCE [LARGE SCALE GENOMIC DNA]</scope>
    <source>
        <strain evidence="1 2">DSM 12121</strain>
    </source>
</reference>
<dbReference type="RefSeq" id="WP_133591677.1">
    <property type="nucleotide sequence ID" value="NZ_SNVV01000009.1"/>
</dbReference>
<evidence type="ECO:0000313" key="2">
    <source>
        <dbReference type="Proteomes" id="UP000295129"/>
    </source>
</evidence>
<keyword evidence="2" id="KW-1185">Reference proteome</keyword>
<dbReference type="AlphaFoldDB" id="A0A4R6DYK0"/>
<name>A0A4R6DYK0_9RHOO</name>
<accession>A0A4R6DYK0</accession>
<proteinExistence type="predicted"/>
<dbReference type="Proteomes" id="UP000295129">
    <property type="component" value="Unassembled WGS sequence"/>
</dbReference>
<organism evidence="1 2">
    <name type="scientific">Azoarcus indigens</name>
    <dbReference type="NCBI Taxonomy" id="29545"/>
    <lineage>
        <taxon>Bacteria</taxon>
        <taxon>Pseudomonadati</taxon>
        <taxon>Pseudomonadota</taxon>
        <taxon>Betaproteobacteria</taxon>
        <taxon>Rhodocyclales</taxon>
        <taxon>Zoogloeaceae</taxon>
        <taxon>Azoarcus</taxon>
    </lineage>
</organism>